<organism evidence="3 4">
    <name type="scientific">Arachis hypogaea</name>
    <name type="common">Peanut</name>
    <dbReference type="NCBI Taxonomy" id="3818"/>
    <lineage>
        <taxon>Eukaryota</taxon>
        <taxon>Viridiplantae</taxon>
        <taxon>Streptophyta</taxon>
        <taxon>Embryophyta</taxon>
        <taxon>Tracheophyta</taxon>
        <taxon>Spermatophyta</taxon>
        <taxon>Magnoliopsida</taxon>
        <taxon>eudicotyledons</taxon>
        <taxon>Gunneridae</taxon>
        <taxon>Pentapetalae</taxon>
        <taxon>rosids</taxon>
        <taxon>fabids</taxon>
        <taxon>Fabales</taxon>
        <taxon>Fabaceae</taxon>
        <taxon>Papilionoideae</taxon>
        <taxon>50 kb inversion clade</taxon>
        <taxon>dalbergioids sensu lato</taxon>
        <taxon>Dalbergieae</taxon>
        <taxon>Pterocarpus clade</taxon>
        <taxon>Arachis</taxon>
    </lineage>
</organism>
<evidence type="ECO:0000259" key="2">
    <source>
        <dbReference type="PROSITE" id="PS50966"/>
    </source>
</evidence>
<evidence type="ECO:0000256" key="1">
    <source>
        <dbReference type="PROSITE-ProRule" id="PRU00325"/>
    </source>
</evidence>
<evidence type="ECO:0000313" key="3">
    <source>
        <dbReference type="EMBL" id="RYR10952.1"/>
    </source>
</evidence>
<dbReference type="InterPro" id="IPR004330">
    <property type="entry name" value="FAR1_DNA_bnd_dom"/>
</dbReference>
<dbReference type="Proteomes" id="UP000289738">
    <property type="component" value="Chromosome B05"/>
</dbReference>
<proteinExistence type="predicted"/>
<protein>
    <recommendedName>
        <fullName evidence="2">SWIM-type domain-containing protein</fullName>
    </recommendedName>
</protein>
<dbReference type="EMBL" id="SDMP01000015">
    <property type="protein sequence ID" value="RYR10952.1"/>
    <property type="molecule type" value="Genomic_DNA"/>
</dbReference>
<keyword evidence="4" id="KW-1185">Reference proteome</keyword>
<dbReference type="GO" id="GO:0008270">
    <property type="term" value="F:zinc ion binding"/>
    <property type="evidence" value="ECO:0007669"/>
    <property type="project" value="UniProtKB-KW"/>
</dbReference>
<keyword evidence="1" id="KW-0479">Metal-binding</keyword>
<comment type="caution">
    <text evidence="3">The sequence shown here is derived from an EMBL/GenBank/DDBJ whole genome shotgun (WGS) entry which is preliminary data.</text>
</comment>
<accession>A0A444Z9U8</accession>
<keyword evidence="1" id="KW-0863">Zinc-finger</keyword>
<feature type="domain" description="SWIM-type" evidence="2">
    <location>
        <begin position="307"/>
        <end position="343"/>
    </location>
</feature>
<keyword evidence="1" id="KW-0862">Zinc</keyword>
<dbReference type="InterPro" id="IPR007527">
    <property type="entry name" value="Znf_SWIM"/>
</dbReference>
<reference evidence="3 4" key="1">
    <citation type="submission" date="2019-01" db="EMBL/GenBank/DDBJ databases">
        <title>Sequencing of cultivated peanut Arachis hypogaea provides insights into genome evolution and oil improvement.</title>
        <authorList>
            <person name="Chen X."/>
        </authorList>
    </citation>
    <scope>NUCLEOTIDE SEQUENCE [LARGE SCALE GENOMIC DNA]</scope>
    <source>
        <strain evidence="4">cv. Fuhuasheng</strain>
        <tissue evidence="3">Leaves</tissue>
    </source>
</reference>
<sequence>MESDSEDSSEFSGQWTDRWSTGSEAVKCETLGTESEQPEEVNMTLWILRKIWLFVEFDSVEEAHARYVEHARVTGFVVRKGDSRKDNEGNVVRKFFFCNREGLRDKKHYERIDRQRAHKPITRTNCNARFVVHLDKGCGKWKMKSFVADYNHELAPADRTNIMAPHRHMSEGDKAHVHSLHEAGFQRTQIMGFFAYLTGGYRNLHFITKERSENCLLELVENLDHVVKDYRNNEFMIDFKYLYSEPGMTTGLESIEKAVSKVYTREIFFEVKKQIESVAALIVLHSESYGTIQKFMLRKFRRPRRVYTVLYDSSSEIYECSHKLWNSLGVPCSHIFCVMKELEIEVMSTRLVLHRWCKDAKSLVLVGAVPVADLEKAFRVRYGSLWSACMSMCFLAAQDGDTYENVLSELEKLTKEIEATGPRGGRNRFGRAGDVHVDILDPTIVKSKGAPRGSTNARMGRQCRRCHGLEHDRRNCTTRNEGLDDEVSV</sequence>
<evidence type="ECO:0000313" key="4">
    <source>
        <dbReference type="Proteomes" id="UP000289738"/>
    </source>
</evidence>
<name>A0A444Z9U8_ARAHY</name>
<gene>
    <name evidence="3" type="ORF">Ahy_B05g079440</name>
</gene>
<dbReference type="PROSITE" id="PS50966">
    <property type="entry name" value="ZF_SWIM"/>
    <property type="match status" value="1"/>
</dbReference>
<dbReference type="PANTHER" id="PTHR47718">
    <property type="entry name" value="OS01G0519700 PROTEIN"/>
    <property type="match status" value="1"/>
</dbReference>
<dbReference type="AlphaFoldDB" id="A0A444Z9U8"/>
<dbReference type="Pfam" id="PF03101">
    <property type="entry name" value="FAR1"/>
    <property type="match status" value="1"/>
</dbReference>